<comment type="caution">
    <text evidence="13">The sequence shown here is derived from an EMBL/GenBank/DDBJ whole genome shotgun (WGS) entry which is preliminary data.</text>
</comment>
<evidence type="ECO:0000256" key="4">
    <source>
        <dbReference type="ARBA" id="ARBA00022553"/>
    </source>
</evidence>
<dbReference type="Gene3D" id="6.10.340.10">
    <property type="match status" value="1"/>
</dbReference>
<dbReference type="FunFam" id="3.30.565.10:FF:000049">
    <property type="entry name" value="Two-component sensor histidine kinase"/>
    <property type="match status" value="1"/>
</dbReference>
<evidence type="ECO:0000256" key="2">
    <source>
        <dbReference type="ARBA" id="ARBA00004370"/>
    </source>
</evidence>
<protein>
    <recommendedName>
        <fullName evidence="3">histidine kinase</fullName>
        <ecNumber evidence="3">2.7.13.3</ecNumber>
    </recommendedName>
</protein>
<dbReference type="SMART" id="SM00387">
    <property type="entry name" value="HATPase_c"/>
    <property type="match status" value="1"/>
</dbReference>
<comment type="subcellular location">
    <subcellularLocation>
        <location evidence="2">Membrane</location>
    </subcellularLocation>
</comment>
<dbReference type="InterPro" id="IPR005467">
    <property type="entry name" value="His_kinase_dom"/>
</dbReference>
<dbReference type="OrthoDB" id="6114847at2"/>
<dbReference type="InterPro" id="IPR001789">
    <property type="entry name" value="Sig_transdc_resp-reg_receiver"/>
</dbReference>
<feature type="transmembrane region" description="Helical" evidence="9">
    <location>
        <begin position="7"/>
        <end position="27"/>
    </location>
</feature>
<feature type="transmembrane region" description="Helical" evidence="9">
    <location>
        <begin position="154"/>
        <end position="174"/>
    </location>
</feature>
<keyword evidence="6 13" id="KW-0418">Kinase</keyword>
<dbReference type="GO" id="GO:0009927">
    <property type="term" value="F:histidine phosphotransfer kinase activity"/>
    <property type="evidence" value="ECO:0007669"/>
    <property type="project" value="TreeGrafter"/>
</dbReference>
<evidence type="ECO:0000256" key="7">
    <source>
        <dbReference type="PROSITE-ProRule" id="PRU00169"/>
    </source>
</evidence>
<evidence type="ECO:0000256" key="3">
    <source>
        <dbReference type="ARBA" id="ARBA00012438"/>
    </source>
</evidence>
<dbReference type="CDD" id="cd00082">
    <property type="entry name" value="HisKA"/>
    <property type="match status" value="1"/>
</dbReference>
<dbReference type="SMART" id="SM00388">
    <property type="entry name" value="HisKA"/>
    <property type="match status" value="1"/>
</dbReference>
<dbReference type="SMART" id="SM00448">
    <property type="entry name" value="REC"/>
    <property type="match status" value="1"/>
</dbReference>
<keyword evidence="4 7" id="KW-0597">Phosphoprotein</keyword>
<organism evidence="13 14">
    <name type="scientific">Sulfuritortus calidifontis</name>
    <dbReference type="NCBI Taxonomy" id="1914471"/>
    <lineage>
        <taxon>Bacteria</taxon>
        <taxon>Pseudomonadati</taxon>
        <taxon>Pseudomonadota</taxon>
        <taxon>Betaproteobacteria</taxon>
        <taxon>Nitrosomonadales</taxon>
        <taxon>Thiobacillaceae</taxon>
        <taxon>Sulfuritortus</taxon>
    </lineage>
</organism>
<dbReference type="InterPro" id="IPR011006">
    <property type="entry name" value="CheY-like_superfamily"/>
</dbReference>
<dbReference type="InterPro" id="IPR004358">
    <property type="entry name" value="Sig_transdc_His_kin-like_C"/>
</dbReference>
<dbReference type="InterPro" id="IPR003660">
    <property type="entry name" value="HAMP_dom"/>
</dbReference>
<dbReference type="Pfam" id="PF00512">
    <property type="entry name" value="HisKA"/>
    <property type="match status" value="1"/>
</dbReference>
<evidence type="ECO:0000313" key="14">
    <source>
        <dbReference type="Proteomes" id="UP000295135"/>
    </source>
</evidence>
<evidence type="ECO:0000259" key="12">
    <source>
        <dbReference type="PROSITE" id="PS50885"/>
    </source>
</evidence>
<evidence type="ECO:0000256" key="6">
    <source>
        <dbReference type="ARBA" id="ARBA00022777"/>
    </source>
</evidence>
<keyword evidence="14" id="KW-1185">Reference proteome</keyword>
<dbReference type="InterPro" id="IPR003594">
    <property type="entry name" value="HATPase_dom"/>
</dbReference>
<evidence type="ECO:0000256" key="9">
    <source>
        <dbReference type="SAM" id="Phobius"/>
    </source>
</evidence>
<gene>
    <name evidence="13" type="ORF">EDC61_101317</name>
</gene>
<comment type="catalytic activity">
    <reaction evidence="1">
        <text>ATP + protein L-histidine = ADP + protein N-phospho-L-histidine.</text>
        <dbReference type="EC" id="2.7.13.3"/>
    </reaction>
</comment>
<reference evidence="13 14" key="1">
    <citation type="submission" date="2019-03" db="EMBL/GenBank/DDBJ databases">
        <title>Genomic Encyclopedia of Type Strains, Phase IV (KMG-IV): sequencing the most valuable type-strain genomes for metagenomic binning, comparative biology and taxonomic classification.</title>
        <authorList>
            <person name="Goeker M."/>
        </authorList>
    </citation>
    <scope>NUCLEOTIDE SEQUENCE [LARGE SCALE GENOMIC DNA]</scope>
    <source>
        <strain evidence="13 14">DSM 103923</strain>
    </source>
</reference>
<evidence type="ECO:0000313" key="13">
    <source>
        <dbReference type="EMBL" id="TCS74092.1"/>
    </source>
</evidence>
<evidence type="ECO:0000256" key="5">
    <source>
        <dbReference type="ARBA" id="ARBA00022679"/>
    </source>
</evidence>
<dbReference type="SUPFAM" id="SSF52172">
    <property type="entry name" value="CheY-like"/>
    <property type="match status" value="1"/>
</dbReference>
<dbReference type="InterPro" id="IPR036890">
    <property type="entry name" value="HATPase_C_sf"/>
</dbReference>
<name>A0A4R3K0Y7_9PROT</name>
<proteinExistence type="predicted"/>
<dbReference type="EC" id="2.7.13.3" evidence="3"/>
<dbReference type="SUPFAM" id="SSF55874">
    <property type="entry name" value="ATPase domain of HSP90 chaperone/DNA topoisomerase II/histidine kinase"/>
    <property type="match status" value="1"/>
</dbReference>
<dbReference type="Gene3D" id="3.40.50.2300">
    <property type="match status" value="1"/>
</dbReference>
<feature type="domain" description="Histidine kinase" evidence="10">
    <location>
        <begin position="264"/>
        <end position="477"/>
    </location>
</feature>
<keyword evidence="9" id="KW-0812">Transmembrane</keyword>
<dbReference type="Pfam" id="PF00072">
    <property type="entry name" value="Response_reg"/>
    <property type="match status" value="1"/>
</dbReference>
<dbReference type="PANTHER" id="PTHR43047">
    <property type="entry name" value="TWO-COMPONENT HISTIDINE PROTEIN KINASE"/>
    <property type="match status" value="1"/>
</dbReference>
<dbReference type="SMART" id="SM00304">
    <property type="entry name" value="HAMP"/>
    <property type="match status" value="1"/>
</dbReference>
<evidence type="ECO:0000259" key="10">
    <source>
        <dbReference type="PROSITE" id="PS50109"/>
    </source>
</evidence>
<dbReference type="PRINTS" id="PR00344">
    <property type="entry name" value="BCTRLSENSOR"/>
</dbReference>
<evidence type="ECO:0000256" key="8">
    <source>
        <dbReference type="SAM" id="Coils"/>
    </source>
</evidence>
<keyword evidence="9" id="KW-0472">Membrane</keyword>
<keyword evidence="9" id="KW-1133">Transmembrane helix</keyword>
<dbReference type="RefSeq" id="WP_126459094.1">
    <property type="nucleotide sequence ID" value="NZ_AP018721.1"/>
</dbReference>
<dbReference type="Gene3D" id="1.10.287.130">
    <property type="match status" value="1"/>
</dbReference>
<feature type="modified residue" description="4-aspartylphosphate" evidence="7">
    <location>
        <position position="548"/>
    </location>
</feature>
<dbReference type="PROSITE" id="PS50110">
    <property type="entry name" value="RESPONSE_REGULATORY"/>
    <property type="match status" value="1"/>
</dbReference>
<dbReference type="EMBL" id="SLZY01000001">
    <property type="protein sequence ID" value="TCS74092.1"/>
    <property type="molecule type" value="Genomic_DNA"/>
</dbReference>
<feature type="domain" description="Response regulatory" evidence="11">
    <location>
        <begin position="500"/>
        <end position="615"/>
    </location>
</feature>
<dbReference type="Gene3D" id="3.30.565.10">
    <property type="entry name" value="Histidine kinase-like ATPase, C-terminal domain"/>
    <property type="match status" value="1"/>
</dbReference>
<feature type="coiled-coil region" evidence="8">
    <location>
        <begin position="223"/>
        <end position="257"/>
    </location>
</feature>
<dbReference type="GO" id="GO:0000155">
    <property type="term" value="F:phosphorelay sensor kinase activity"/>
    <property type="evidence" value="ECO:0007669"/>
    <property type="project" value="InterPro"/>
</dbReference>
<dbReference type="PANTHER" id="PTHR43047:SF9">
    <property type="entry name" value="HISTIDINE KINASE"/>
    <property type="match status" value="1"/>
</dbReference>
<dbReference type="SUPFAM" id="SSF47384">
    <property type="entry name" value="Homodimeric domain of signal transducing histidine kinase"/>
    <property type="match status" value="1"/>
</dbReference>
<dbReference type="Pfam" id="PF02518">
    <property type="entry name" value="HATPase_c"/>
    <property type="match status" value="1"/>
</dbReference>
<dbReference type="InterPro" id="IPR036097">
    <property type="entry name" value="HisK_dim/P_sf"/>
</dbReference>
<dbReference type="GO" id="GO:0005886">
    <property type="term" value="C:plasma membrane"/>
    <property type="evidence" value="ECO:0007669"/>
    <property type="project" value="TreeGrafter"/>
</dbReference>
<dbReference type="PROSITE" id="PS50109">
    <property type="entry name" value="HIS_KIN"/>
    <property type="match status" value="1"/>
</dbReference>
<evidence type="ECO:0000256" key="1">
    <source>
        <dbReference type="ARBA" id="ARBA00000085"/>
    </source>
</evidence>
<dbReference type="AlphaFoldDB" id="A0A4R3K0Y7"/>
<dbReference type="Proteomes" id="UP000295135">
    <property type="component" value="Unassembled WGS sequence"/>
</dbReference>
<dbReference type="InterPro" id="IPR003661">
    <property type="entry name" value="HisK_dim/P_dom"/>
</dbReference>
<dbReference type="Pfam" id="PF00672">
    <property type="entry name" value="HAMP"/>
    <property type="match status" value="1"/>
</dbReference>
<keyword evidence="5" id="KW-0808">Transferase</keyword>
<evidence type="ECO:0000259" key="11">
    <source>
        <dbReference type="PROSITE" id="PS50110"/>
    </source>
</evidence>
<feature type="domain" description="HAMP" evidence="12">
    <location>
        <begin position="179"/>
        <end position="231"/>
    </location>
</feature>
<accession>A0A4R3K0Y7</accession>
<dbReference type="CDD" id="cd00156">
    <property type="entry name" value="REC"/>
    <property type="match status" value="1"/>
</dbReference>
<dbReference type="SUPFAM" id="SSF158472">
    <property type="entry name" value="HAMP domain-like"/>
    <property type="match status" value="1"/>
</dbReference>
<dbReference type="PROSITE" id="PS50885">
    <property type="entry name" value="HAMP"/>
    <property type="match status" value="1"/>
</dbReference>
<sequence>MKVRTQVLLLGFLPMIAVALLLGGYLIQARLQDLEQSIHQRGQYFSEHLAQHVQVLAQHGPLSSPALAQLLRRVVAEEGVLYARVWSDQGHLIGEVSAPDGLAREIGPLWQGGKKRAVFVSLVPESRFGMAGAPAIARVELALSYADYWQTVRGMLWVALLILGLGLLLAGLLAHHLTRAGLKPLMEAIATVRRIAGGDLQARVALSETNEIGQLQQGINQMGESLESLRDNMRQRVAEATAELARQKETAELANRAKSKFLAAASHDLRQPMHAIGLFAAALQPHVTTTEGKAILDKIQASLAATESLFSTVLDVSKLDAGIITPQVGRVSVAHLLDRLRDDFQYEAASKGLRLKLRSLPLQVMSDPVLLDRILRNLVTNALRYTDRGGILIAARRRGEMIRFQVWDSGIGIAPEHFADIFAEFYQVQTLKRDRAKGLGLGLAIVDRLVRLLDHDLEVRSTPGKGTVFSVDVPLAGIEAGAHAIAGQAAVAAYTRLHGRVLVVDDDENVLDALAALLRGWGLEVVMARNGDEAVALAPRPPSLLLTDYHLGPGETGLDVVERLRHRLRGSEFPVVVVTGDTTEAGMQAIADKGYPLLHKPVQPAKLRALVTRLLRREAASA</sequence>
<dbReference type="CDD" id="cd06225">
    <property type="entry name" value="HAMP"/>
    <property type="match status" value="1"/>
</dbReference>
<keyword evidence="8" id="KW-0175">Coiled coil</keyword>